<dbReference type="Pfam" id="PF13731">
    <property type="entry name" value="WxL"/>
    <property type="match status" value="1"/>
</dbReference>
<dbReference type="Proteomes" id="UP000664601">
    <property type="component" value="Unassembled WGS sequence"/>
</dbReference>
<reference evidence="2 3" key="1">
    <citation type="submission" date="2021-03" db="EMBL/GenBank/DDBJ databases">
        <title>Enterococcal diversity collection.</title>
        <authorList>
            <person name="Gilmore M.S."/>
            <person name="Schwartzman J."/>
            <person name="Van Tyne D."/>
            <person name="Martin M."/>
            <person name="Earl A.M."/>
            <person name="Manson A.L."/>
            <person name="Straub T."/>
            <person name="Salamzade R."/>
            <person name="Saavedra J."/>
            <person name="Lebreton F."/>
            <person name="Prichula J."/>
            <person name="Schaufler K."/>
            <person name="Gaca A."/>
            <person name="Sgardioli B."/>
            <person name="Wagenaar J."/>
            <person name="Strong T."/>
        </authorList>
    </citation>
    <scope>NUCLEOTIDE SEQUENCE [LARGE SCALE GENOMIC DNA]</scope>
    <source>
        <strain evidence="2 3">669A</strain>
    </source>
</reference>
<dbReference type="RefSeq" id="WP_207674058.1">
    <property type="nucleotide sequence ID" value="NZ_JAFREM010000019.1"/>
</dbReference>
<organism evidence="2 3">
    <name type="scientific">Candidatus Enterococcus moelleringii</name>
    <dbReference type="NCBI Taxonomy" id="2815325"/>
    <lineage>
        <taxon>Bacteria</taxon>
        <taxon>Bacillati</taxon>
        <taxon>Bacillota</taxon>
        <taxon>Bacilli</taxon>
        <taxon>Lactobacillales</taxon>
        <taxon>Enterococcaceae</taxon>
        <taxon>Enterococcus</taxon>
    </lineage>
</organism>
<name>A0ABS3LBW9_9ENTE</name>
<dbReference type="InterPro" id="IPR027994">
    <property type="entry name" value="WxL_dom"/>
</dbReference>
<gene>
    <name evidence="2" type="ORF">JZO70_13215</name>
</gene>
<proteinExistence type="predicted"/>
<keyword evidence="3" id="KW-1185">Reference proteome</keyword>
<protein>
    <submittedName>
        <fullName evidence="2">WxL domain-containing protein</fullName>
    </submittedName>
</protein>
<evidence type="ECO:0000259" key="1">
    <source>
        <dbReference type="Pfam" id="PF13731"/>
    </source>
</evidence>
<feature type="domain" description="WxL" evidence="1">
    <location>
        <begin position="41"/>
        <end position="228"/>
    </location>
</feature>
<evidence type="ECO:0000313" key="2">
    <source>
        <dbReference type="EMBL" id="MBO1307130.1"/>
    </source>
</evidence>
<comment type="caution">
    <text evidence="2">The sequence shown here is derived from an EMBL/GenBank/DDBJ whole genome shotgun (WGS) entry which is preliminary data.</text>
</comment>
<dbReference type="EMBL" id="JAFREM010000019">
    <property type="protein sequence ID" value="MBO1307130.1"/>
    <property type="molecule type" value="Genomic_DNA"/>
</dbReference>
<accession>A0ABS3LBW9</accession>
<sequence>MKRKLLAGLLASASVLGVVVLGGVTSYAADTEVGIGFGTHTDPGETGLLKLRWVPTELDFGTSNMVNKTANVEFSEVDTTAPATGKKYAVVEDSRPHGSSDPEVEWKLTAGVSDLVSTTSATTKLTGAVLKFDTDMHDYSGTLDPGMASGGIAAAGSHSATMATSYTINANSTATAITVMEDGDVSNNVTSFEGNTAMEMKNIKLSVPANIAQKGHQYKGKMTWTLSNSI</sequence>
<evidence type="ECO:0000313" key="3">
    <source>
        <dbReference type="Proteomes" id="UP000664601"/>
    </source>
</evidence>